<evidence type="ECO:0000256" key="2">
    <source>
        <dbReference type="SAM" id="MobiDB-lite"/>
    </source>
</evidence>
<name>A0A7S0ZK31_9RHOD</name>
<dbReference type="GO" id="GO:0003677">
    <property type="term" value="F:DNA binding"/>
    <property type="evidence" value="ECO:0007669"/>
    <property type="project" value="InterPro"/>
</dbReference>
<gene>
    <name evidence="4" type="ORF">TOLI1172_LOCUS8532</name>
</gene>
<dbReference type="PANTHER" id="PTHR10133">
    <property type="entry name" value="DNA POLYMERASE I"/>
    <property type="match status" value="1"/>
</dbReference>
<dbReference type="Gene3D" id="3.30.420.10">
    <property type="entry name" value="Ribonuclease H-like superfamily/Ribonuclease H"/>
    <property type="match status" value="2"/>
</dbReference>
<dbReference type="Gene3D" id="1.10.150.20">
    <property type="entry name" value="5' to 3' exonuclease, C-terminal subdomain"/>
    <property type="match status" value="1"/>
</dbReference>
<dbReference type="InterPro" id="IPR001098">
    <property type="entry name" value="DNA-dir_DNA_pol_A_palm_dom"/>
</dbReference>
<dbReference type="Gene3D" id="3.30.70.370">
    <property type="match status" value="1"/>
</dbReference>
<evidence type="ECO:0000313" key="4">
    <source>
        <dbReference type="EMBL" id="CAD8824133.1"/>
    </source>
</evidence>
<accession>A0A7S0ZK31</accession>
<dbReference type="Pfam" id="PF01612">
    <property type="entry name" value="DNA_pol_A_exo1"/>
    <property type="match status" value="2"/>
</dbReference>
<protein>
    <recommendedName>
        <fullName evidence="3">DNA-directed DNA polymerase family A palm domain-containing protein</fullName>
    </recommendedName>
</protein>
<dbReference type="GO" id="GO:0006261">
    <property type="term" value="P:DNA-templated DNA replication"/>
    <property type="evidence" value="ECO:0007669"/>
    <property type="project" value="InterPro"/>
</dbReference>
<dbReference type="GO" id="GO:0006302">
    <property type="term" value="P:double-strand break repair"/>
    <property type="evidence" value="ECO:0007669"/>
    <property type="project" value="TreeGrafter"/>
</dbReference>
<dbReference type="Pfam" id="PF00476">
    <property type="entry name" value="DNA_pol_A"/>
    <property type="match status" value="2"/>
</dbReference>
<dbReference type="GO" id="GO:0008408">
    <property type="term" value="F:3'-5' exonuclease activity"/>
    <property type="evidence" value="ECO:0007669"/>
    <property type="project" value="InterPro"/>
</dbReference>
<dbReference type="SUPFAM" id="SSF53098">
    <property type="entry name" value="Ribonuclease H-like"/>
    <property type="match status" value="2"/>
</dbReference>
<dbReference type="SUPFAM" id="SSF56672">
    <property type="entry name" value="DNA/RNA polymerases"/>
    <property type="match status" value="1"/>
</dbReference>
<dbReference type="InterPro" id="IPR012337">
    <property type="entry name" value="RNaseH-like_sf"/>
</dbReference>
<dbReference type="GO" id="GO:0003887">
    <property type="term" value="F:DNA-directed DNA polymerase activity"/>
    <property type="evidence" value="ECO:0007669"/>
    <property type="project" value="InterPro"/>
</dbReference>
<organism evidence="4">
    <name type="scientific">Timspurckia oligopyrenoides</name>
    <dbReference type="NCBI Taxonomy" id="708627"/>
    <lineage>
        <taxon>Eukaryota</taxon>
        <taxon>Rhodophyta</taxon>
        <taxon>Bangiophyceae</taxon>
        <taxon>Porphyridiales</taxon>
        <taxon>Porphyridiaceae</taxon>
        <taxon>Timspurckia</taxon>
    </lineage>
</organism>
<evidence type="ECO:0000259" key="3">
    <source>
        <dbReference type="SMART" id="SM00482"/>
    </source>
</evidence>
<reference evidence="4" key="1">
    <citation type="submission" date="2021-01" db="EMBL/GenBank/DDBJ databases">
        <authorList>
            <person name="Corre E."/>
            <person name="Pelletier E."/>
            <person name="Niang G."/>
            <person name="Scheremetjew M."/>
            <person name="Finn R."/>
            <person name="Kale V."/>
            <person name="Holt S."/>
            <person name="Cochrane G."/>
            <person name="Meng A."/>
            <person name="Brown T."/>
            <person name="Cohen L."/>
        </authorList>
    </citation>
    <scope>NUCLEOTIDE SEQUENCE</scope>
    <source>
        <strain evidence="4">CCMP3278</strain>
    </source>
</reference>
<dbReference type="InterPro" id="IPR002298">
    <property type="entry name" value="DNA_polymerase_A"/>
</dbReference>
<dbReference type="PANTHER" id="PTHR10133:SF27">
    <property type="entry name" value="DNA POLYMERASE NU"/>
    <property type="match status" value="1"/>
</dbReference>
<dbReference type="AlphaFoldDB" id="A0A7S0ZK31"/>
<dbReference type="EMBL" id="HBFP01011797">
    <property type="protein sequence ID" value="CAD8824133.1"/>
    <property type="molecule type" value="Transcribed_RNA"/>
</dbReference>
<dbReference type="Gene3D" id="1.20.1060.10">
    <property type="entry name" value="Taq DNA Polymerase, Chain T, domain 4"/>
    <property type="match status" value="1"/>
</dbReference>
<dbReference type="PRINTS" id="PR00868">
    <property type="entry name" value="DNAPOLI"/>
</dbReference>
<evidence type="ECO:0000256" key="1">
    <source>
        <dbReference type="ARBA" id="ARBA00022705"/>
    </source>
</evidence>
<feature type="region of interest" description="Disordered" evidence="2">
    <location>
        <begin position="116"/>
        <end position="144"/>
    </location>
</feature>
<sequence length="1157" mass="131841">MNMRLLISVGFENGRALYHCGSFVTRYNGIKRFYVSSLNVRRFSSSILENVKVNDKNDVQMMSKPNISRSKKNKEEKDPESVVLDLAETKPEASQEQNLEQLGSYDMQSGKMETEGNLRSLPVDVPDSQKKSGTRHTTSQESYAVRNRIEDAGQIRIVDTIQKAREIVSLLTSDPLCSVSVAWDIETRKDDPGRKARIICLSAYCGEGWGRIWIDTLDDAAHDGVLFEFKKYFEDPSYSKILRKYSYDRAALLNHGIQVKGLTPDTLQMARNLDRSFESYSLESLEEHFLKDARESQRSMEERCAMLILTKPGSESKVMELPQSHELQRDHETLAEWIDYSTLNARLSYLLYHELRERLEREELKEKKSTLGQSFRMLGAVKVPVEAFPRDEFAVRNQGVYQSTSPESYSIRKRIEDAGQIRIVDTAEKAREVVAMLTSEPLCNMAVAWDTETMGCNPSEVTAYGNARVICLSAYCGDALGRIWIDTLDDAARDGVLFEFKDYFENPDYFKIWHNYSYDRAALWNHGIDVQGLAADTIHMARLWDTSLDSYSLESLGKYLVRNARASKIDMKNRFARKTLTKSGTESKIAAVPETHELQRDHETLEEWIEYSTLDAELTYLLHQELKSRLQREKLIGNVRMEPPNWAQPTGKLPMKSLYDLYITMMRPFGEDLTSMERIGFGLDPCALRDMQILAEKDLEALQNRVYTWLIDVTRDPNMKYFNFSSAQQMQQLLFAPLKAKDDIPGLDEVKEIRVPVIVEGKKVMQPVRIKGFGLPTIQKTAKGMPSASASIIRNLIGNPNREVNPTFGVAVKKIGQDGCRALDCLLECTAIGSLLKTFIIPLQHLSDEMNRVHASININTETGRLSSRRPNLQNQPALEKDRYGIRKAFRPQSSENTLIVADYGQLELRILAHISGCKSMIDAFEKGGDFHSRTAMSMYDHVRSAVENEEVLLEKPSVGDYDLERKKHIPLLKDVFGAERRRAKTLNFSIAYGKTAKGLAEDWDTTISEAKDTLTKWYKDRPEVQQWQNEMKKMSRNAGYVVTIVGRRRHMRHSLDADVRLRNASDRSSINAPIQGSAADVVMMAMVGINANEELKELGWRMVLQVHDEIILEGPRSSKERASEIVLWIMENPLPEPLLVDLKVDLKVADSWFDGK</sequence>
<proteinExistence type="predicted"/>
<dbReference type="SMART" id="SM00482">
    <property type="entry name" value="POLAc"/>
    <property type="match status" value="1"/>
</dbReference>
<keyword evidence="1" id="KW-0235">DNA replication</keyword>
<dbReference type="InterPro" id="IPR043502">
    <property type="entry name" value="DNA/RNA_pol_sf"/>
</dbReference>
<feature type="domain" description="DNA-directed DNA polymerase family A palm" evidence="3">
    <location>
        <begin position="886"/>
        <end position="1119"/>
    </location>
</feature>
<feature type="region of interest" description="Disordered" evidence="2">
    <location>
        <begin position="59"/>
        <end position="82"/>
    </location>
</feature>
<dbReference type="CDD" id="cd08640">
    <property type="entry name" value="DNA_pol_A_plastid_like"/>
    <property type="match status" value="1"/>
</dbReference>
<dbReference type="InterPro" id="IPR002562">
    <property type="entry name" value="3'-5'_exonuclease_dom"/>
</dbReference>
<dbReference type="InterPro" id="IPR036397">
    <property type="entry name" value="RNaseH_sf"/>
</dbReference>